<reference evidence="1 2" key="1">
    <citation type="submission" date="2013-12" db="EMBL/GenBank/DDBJ databases">
        <title>The complete genome sequence of Methanobacterium sp. BRM9.</title>
        <authorList>
            <consortium name="Pastoral Greenhouse Gas Research Consortium"/>
            <person name="Kelly W.J."/>
            <person name="Leahy S.C."/>
            <person name="Perry R."/>
            <person name="Li D."/>
            <person name="Altermann E."/>
            <person name="Lambie S.C."/>
            <person name="Attwood G.T."/>
        </authorList>
    </citation>
    <scope>NUCLEOTIDE SEQUENCE [LARGE SCALE GENOMIC DNA]</scope>
    <source>
        <strain evidence="1 2">BRM9</strain>
    </source>
</reference>
<accession>A0A089ZDR2</accession>
<sequence length="98" mass="11053">MDKFEEKMGELASEGLSDEEIGKKLLDEMGDLCICPDCPMYNQCAEKNYEGLYCILGLSKCKLEEDDCICPECEVAEELELKNDLFCITGPEKELRGL</sequence>
<dbReference type="OrthoDB" id="71341at2157"/>
<dbReference type="KEGG" id="mfc:BRM9_2119"/>
<gene>
    <name evidence="1" type="ORF">BRM9_2119</name>
</gene>
<dbReference type="RefSeq" id="WP_048085716.1">
    <property type="nucleotide sequence ID" value="NZ_CP006933.1"/>
</dbReference>
<dbReference type="Pfam" id="PF10967">
    <property type="entry name" value="DUF2769"/>
    <property type="match status" value="1"/>
</dbReference>
<evidence type="ECO:0000313" key="2">
    <source>
        <dbReference type="Proteomes" id="UP000029661"/>
    </source>
</evidence>
<dbReference type="EMBL" id="CP006933">
    <property type="protein sequence ID" value="AIS32921.1"/>
    <property type="molecule type" value="Genomic_DNA"/>
</dbReference>
<proteinExistence type="predicted"/>
<protein>
    <recommendedName>
        <fullName evidence="3">DUF2769 domain-containing protein</fullName>
    </recommendedName>
</protein>
<organism evidence="1 2">
    <name type="scientific">Methanobacterium formicicum</name>
    <dbReference type="NCBI Taxonomy" id="2162"/>
    <lineage>
        <taxon>Archaea</taxon>
        <taxon>Methanobacteriati</taxon>
        <taxon>Methanobacteriota</taxon>
        <taxon>Methanomada group</taxon>
        <taxon>Methanobacteria</taxon>
        <taxon>Methanobacteriales</taxon>
        <taxon>Methanobacteriaceae</taxon>
        <taxon>Methanobacterium</taxon>
    </lineage>
</organism>
<name>A0A089ZDR2_METFO</name>
<evidence type="ECO:0008006" key="3">
    <source>
        <dbReference type="Google" id="ProtNLM"/>
    </source>
</evidence>
<dbReference type="Proteomes" id="UP000029661">
    <property type="component" value="Chromosome"/>
</dbReference>
<dbReference type="GeneID" id="24793287"/>
<dbReference type="InterPro" id="IPR020075">
    <property type="entry name" value="Uncharacterised_AF2234"/>
</dbReference>
<evidence type="ECO:0000313" key="1">
    <source>
        <dbReference type="EMBL" id="AIS32921.1"/>
    </source>
</evidence>
<dbReference type="AlphaFoldDB" id="A0A089ZDR2"/>